<organism evidence="1 2">
    <name type="scientific">Epibacterium ulvae</name>
    <dbReference type="NCBI Taxonomy" id="1156985"/>
    <lineage>
        <taxon>Bacteria</taxon>
        <taxon>Pseudomonadati</taxon>
        <taxon>Pseudomonadota</taxon>
        <taxon>Alphaproteobacteria</taxon>
        <taxon>Rhodobacterales</taxon>
        <taxon>Roseobacteraceae</taxon>
        <taxon>Epibacterium</taxon>
    </lineage>
</organism>
<keyword evidence="2" id="KW-1185">Reference proteome</keyword>
<protein>
    <submittedName>
        <fullName evidence="1">Uncharacterized protein</fullName>
    </submittedName>
</protein>
<reference evidence="1 2" key="1">
    <citation type="submission" date="2016-10" db="EMBL/GenBank/DDBJ databases">
        <authorList>
            <person name="de Groot N.N."/>
        </authorList>
    </citation>
    <scope>NUCLEOTIDE SEQUENCE [LARGE SCALE GENOMIC DNA]</scope>
    <source>
        <strain evidence="1 2">U95</strain>
    </source>
</reference>
<gene>
    <name evidence="1" type="ORF">SAMN04488118_11245</name>
</gene>
<dbReference type="Proteomes" id="UP000198767">
    <property type="component" value="Unassembled WGS sequence"/>
</dbReference>
<dbReference type="OrthoDB" id="7865318at2"/>
<proteinExistence type="predicted"/>
<name>A0A1G5RCG2_9RHOB</name>
<sequence length="283" mass="29745">MVSLGFGVGVTSVAAQRVRGFSPRTLFSSGEQGAFFDFKAGQMFQDLAAQIPVVRAGDRVALALSQSHGPLSDPVQDSLGPELSTRTYGTLAAGASVALAEPARTGAIYRLTYRISASDYTGDLFLRPAGGPFAYQVLDKTPGLHSYFVAAKDTQTGYMNLGGANPAGSITFDDISLRAVYAGHAVQSGGSAQQPIWQDPPSHLVFDQVDDALTTVLPDLGSNATEFWADETGVTLQPGQTIAAGLRVLPAPAQLFAYGVINRPLTGPEVAAVTDWLQKLSRP</sequence>
<evidence type="ECO:0000313" key="1">
    <source>
        <dbReference type="EMBL" id="SCZ71538.1"/>
    </source>
</evidence>
<dbReference type="EMBL" id="FMWG01000012">
    <property type="protein sequence ID" value="SCZ71538.1"/>
    <property type="molecule type" value="Genomic_DNA"/>
</dbReference>
<dbReference type="AlphaFoldDB" id="A0A1G5RCG2"/>
<accession>A0A1G5RCG2</accession>
<dbReference type="RefSeq" id="WP_090220670.1">
    <property type="nucleotide sequence ID" value="NZ_PHJF01000002.1"/>
</dbReference>
<evidence type="ECO:0000313" key="2">
    <source>
        <dbReference type="Proteomes" id="UP000198767"/>
    </source>
</evidence>